<organism evidence="1 2">
    <name type="scientific">Mortierella alpina</name>
    <name type="common">Oleaginous fungus</name>
    <name type="synonym">Mortierella renispora</name>
    <dbReference type="NCBI Taxonomy" id="64518"/>
    <lineage>
        <taxon>Eukaryota</taxon>
        <taxon>Fungi</taxon>
        <taxon>Fungi incertae sedis</taxon>
        <taxon>Mucoromycota</taxon>
        <taxon>Mortierellomycotina</taxon>
        <taxon>Mortierellomycetes</taxon>
        <taxon>Mortierellales</taxon>
        <taxon>Mortierellaceae</taxon>
        <taxon>Mortierella</taxon>
    </lineage>
</organism>
<dbReference type="Proteomes" id="UP000738359">
    <property type="component" value="Unassembled WGS sequence"/>
</dbReference>
<evidence type="ECO:0000313" key="1">
    <source>
        <dbReference type="EMBL" id="KAF9964485.1"/>
    </source>
</evidence>
<accession>A0A9P6J8G3</accession>
<name>A0A9P6J8G3_MORAP</name>
<dbReference type="EMBL" id="JAAAHY010000358">
    <property type="protein sequence ID" value="KAF9964485.1"/>
    <property type="molecule type" value="Genomic_DNA"/>
</dbReference>
<dbReference type="AlphaFoldDB" id="A0A9P6J8G3"/>
<proteinExistence type="predicted"/>
<sequence length="52" mass="5670">MEVQSVIAKPEDAEAVRFDSLEVQEQISLSLCLVSSLSVALRLLSLPIQISL</sequence>
<protein>
    <submittedName>
        <fullName evidence="1">Uncharacterized protein</fullName>
    </submittedName>
</protein>
<reference evidence="1" key="1">
    <citation type="journal article" date="2020" name="Fungal Divers.">
        <title>Resolving the Mortierellaceae phylogeny through synthesis of multi-gene phylogenetics and phylogenomics.</title>
        <authorList>
            <person name="Vandepol N."/>
            <person name="Liber J."/>
            <person name="Desiro A."/>
            <person name="Na H."/>
            <person name="Kennedy M."/>
            <person name="Barry K."/>
            <person name="Grigoriev I.V."/>
            <person name="Miller A.N."/>
            <person name="O'Donnell K."/>
            <person name="Stajich J.E."/>
            <person name="Bonito G."/>
        </authorList>
    </citation>
    <scope>NUCLEOTIDE SEQUENCE</scope>
    <source>
        <strain evidence="1">CK1249</strain>
    </source>
</reference>
<evidence type="ECO:0000313" key="2">
    <source>
        <dbReference type="Proteomes" id="UP000738359"/>
    </source>
</evidence>
<keyword evidence="2" id="KW-1185">Reference proteome</keyword>
<comment type="caution">
    <text evidence="1">The sequence shown here is derived from an EMBL/GenBank/DDBJ whole genome shotgun (WGS) entry which is preliminary data.</text>
</comment>
<gene>
    <name evidence="1" type="ORF">BGZ70_006388</name>
</gene>